<reference evidence="2" key="1">
    <citation type="submission" date="2022-01" db="EMBL/GenBank/DDBJ databases">
        <title>Genome-Based Taxonomic Classification of the Phylum Actinobacteria.</title>
        <authorList>
            <person name="Gao Y."/>
        </authorList>
    </citation>
    <scope>NUCLEOTIDE SEQUENCE</scope>
    <source>
        <strain evidence="2">KLBMP 8922</strain>
    </source>
</reference>
<accession>A0AA41PUW7</accession>
<evidence type="ECO:0000313" key="2">
    <source>
        <dbReference type="EMBL" id="MCF2526300.1"/>
    </source>
</evidence>
<comment type="caution">
    <text evidence="2">The sequence shown here is derived from an EMBL/GenBank/DDBJ whole genome shotgun (WGS) entry which is preliminary data.</text>
</comment>
<evidence type="ECO:0000256" key="1">
    <source>
        <dbReference type="SAM" id="SignalP"/>
    </source>
</evidence>
<evidence type="ECO:0000313" key="3">
    <source>
        <dbReference type="Proteomes" id="UP001165378"/>
    </source>
</evidence>
<gene>
    <name evidence="2" type="ORF">LZ495_03560</name>
</gene>
<proteinExistence type="predicted"/>
<name>A0AA41PUW7_9ACTN</name>
<keyword evidence="3" id="KW-1185">Reference proteome</keyword>
<organism evidence="2 3">
    <name type="scientific">Yinghuangia soli</name>
    <dbReference type="NCBI Taxonomy" id="2908204"/>
    <lineage>
        <taxon>Bacteria</taxon>
        <taxon>Bacillati</taxon>
        <taxon>Actinomycetota</taxon>
        <taxon>Actinomycetes</taxon>
        <taxon>Kitasatosporales</taxon>
        <taxon>Streptomycetaceae</taxon>
        <taxon>Yinghuangia</taxon>
    </lineage>
</organism>
<dbReference type="EMBL" id="JAKFHA010000001">
    <property type="protein sequence ID" value="MCF2526300.1"/>
    <property type="molecule type" value="Genomic_DNA"/>
</dbReference>
<keyword evidence="1" id="KW-0732">Signal</keyword>
<sequence>MYGTSQGPHRLRRGRKALRAGALWAALAAVAAAGCQGNGAAGDAKAAADQEAGLRAAGVSASPAVPTGPPRITKAEVEALLDAQTRALAIRDEATFMAPYKNAASGVLAERRQLFANLQLLPLTVAKFVAPAVPEARAPAAGDVAEVNLLVAFRHQVAGIDPSPIDEGYQYRIVRETAGAPLQIVYVGGSGPAAGNPAPWDREPLVAESRPHVLLLAPESERGRAGAWADTAEAIAAREVAAWQGPGPTGRRFLVYAAADGLAFDRTYAFPRENEGLAVCRVMSFSQDRPIGCPPEQPGVARLVVNTADPAFAAQPDVAATALRQAVAEALLVPLCTRTCDGSSWAVTGYARARAWELAERPDAVANSARVLVGSDFFVARLVGTQLLYFSDSRAFPGDHAGALAVQFIAERYGTDQLRRFVAGAVNTTRGDELAGLLKTVIGQDILAFEQEWAAWVRALAAT</sequence>
<protein>
    <submittedName>
        <fullName evidence="2">Uncharacterized protein</fullName>
    </submittedName>
</protein>
<dbReference type="RefSeq" id="WP_235050343.1">
    <property type="nucleotide sequence ID" value="NZ_JAKFHA010000001.1"/>
</dbReference>
<dbReference type="Proteomes" id="UP001165378">
    <property type="component" value="Unassembled WGS sequence"/>
</dbReference>
<feature type="signal peptide" evidence="1">
    <location>
        <begin position="1"/>
        <end position="31"/>
    </location>
</feature>
<feature type="chain" id="PRO_5041266936" evidence="1">
    <location>
        <begin position="32"/>
        <end position="463"/>
    </location>
</feature>
<dbReference type="AlphaFoldDB" id="A0AA41PUW7"/>